<dbReference type="InterPro" id="IPR013549">
    <property type="entry name" value="DUF1731"/>
</dbReference>
<dbReference type="Pfam" id="PF01370">
    <property type="entry name" value="Epimerase"/>
    <property type="match status" value="1"/>
</dbReference>
<dbReference type="InterPro" id="IPR036291">
    <property type="entry name" value="NAD(P)-bd_dom_sf"/>
</dbReference>
<evidence type="ECO:0000313" key="3">
    <source>
        <dbReference type="Proteomes" id="UP000247409"/>
    </source>
</evidence>
<dbReference type="Pfam" id="PF08338">
    <property type="entry name" value="DUF1731"/>
    <property type="match status" value="1"/>
</dbReference>
<proteinExistence type="predicted"/>
<protein>
    <recommendedName>
        <fullName evidence="1">Ketoreductase domain-containing protein</fullName>
    </recommendedName>
</protein>
<reference evidence="2 3" key="1">
    <citation type="journal article" date="2018" name="Mol. Biol. Evol.">
        <title>Analysis of the draft genome of the red seaweed Gracilariopsis chorda provides insights into genome size evolution in Rhodophyta.</title>
        <authorList>
            <person name="Lee J."/>
            <person name="Yang E.C."/>
            <person name="Graf L."/>
            <person name="Yang J.H."/>
            <person name="Qiu H."/>
            <person name="Zel Zion U."/>
            <person name="Chan C.X."/>
            <person name="Stephens T.G."/>
            <person name="Weber A.P.M."/>
            <person name="Boo G.H."/>
            <person name="Boo S.M."/>
            <person name="Kim K.M."/>
            <person name="Shin Y."/>
            <person name="Jung M."/>
            <person name="Lee S.J."/>
            <person name="Yim H.S."/>
            <person name="Lee J.H."/>
            <person name="Bhattacharya D."/>
            <person name="Yoon H.S."/>
        </authorList>
    </citation>
    <scope>NUCLEOTIDE SEQUENCE [LARGE SCALE GENOMIC DNA]</scope>
    <source>
        <strain evidence="2 3">SKKU-2015</strain>
        <tissue evidence="2">Whole body</tissue>
    </source>
</reference>
<dbReference type="OrthoDB" id="276721at2759"/>
<dbReference type="PANTHER" id="PTHR11092">
    <property type="entry name" value="SUGAR NUCLEOTIDE EPIMERASE RELATED"/>
    <property type="match status" value="1"/>
</dbReference>
<dbReference type="NCBIfam" id="TIGR01777">
    <property type="entry name" value="yfcH"/>
    <property type="match status" value="1"/>
</dbReference>
<gene>
    <name evidence="2" type="ORF">BWQ96_03752</name>
</gene>
<dbReference type="Proteomes" id="UP000247409">
    <property type="component" value="Unassembled WGS sequence"/>
</dbReference>
<dbReference type="SMART" id="SM00822">
    <property type="entry name" value="PKS_KR"/>
    <property type="match status" value="1"/>
</dbReference>
<dbReference type="Gene3D" id="3.40.50.720">
    <property type="entry name" value="NAD(P)-binding Rossmann-like Domain"/>
    <property type="match status" value="1"/>
</dbReference>
<dbReference type="SUPFAM" id="SSF51735">
    <property type="entry name" value="NAD(P)-binding Rossmann-fold domains"/>
    <property type="match status" value="1"/>
</dbReference>
<dbReference type="InterPro" id="IPR010099">
    <property type="entry name" value="SDR39U1"/>
</dbReference>
<name>A0A2V3IXV5_9FLOR</name>
<evidence type="ECO:0000259" key="1">
    <source>
        <dbReference type="SMART" id="SM00822"/>
    </source>
</evidence>
<evidence type="ECO:0000313" key="2">
    <source>
        <dbReference type="EMBL" id="PXF46517.1"/>
    </source>
</evidence>
<dbReference type="EMBL" id="NBIV01000037">
    <property type="protein sequence ID" value="PXF46517.1"/>
    <property type="molecule type" value="Genomic_DNA"/>
</dbReference>
<organism evidence="2 3">
    <name type="scientific">Gracilariopsis chorda</name>
    <dbReference type="NCBI Taxonomy" id="448386"/>
    <lineage>
        <taxon>Eukaryota</taxon>
        <taxon>Rhodophyta</taxon>
        <taxon>Florideophyceae</taxon>
        <taxon>Rhodymeniophycidae</taxon>
        <taxon>Gracilariales</taxon>
        <taxon>Gracilariaceae</taxon>
        <taxon>Gracilariopsis</taxon>
    </lineage>
</organism>
<dbReference type="PANTHER" id="PTHR11092:SF0">
    <property type="entry name" value="EPIMERASE FAMILY PROTEIN SDR39U1"/>
    <property type="match status" value="1"/>
</dbReference>
<feature type="domain" description="Ketoreductase" evidence="1">
    <location>
        <begin position="72"/>
        <end position="230"/>
    </location>
</feature>
<dbReference type="AlphaFoldDB" id="A0A2V3IXV5"/>
<dbReference type="InterPro" id="IPR001509">
    <property type="entry name" value="Epimerase_deHydtase"/>
</dbReference>
<keyword evidence="3" id="KW-1185">Reference proteome</keyword>
<accession>A0A2V3IXV5</accession>
<dbReference type="CDD" id="cd05242">
    <property type="entry name" value="SDR_a8"/>
    <property type="match status" value="1"/>
</dbReference>
<comment type="caution">
    <text evidence="2">The sequence shown here is derived from an EMBL/GenBank/DDBJ whole genome shotgun (WGS) entry which is preliminary data.</text>
</comment>
<sequence>MVIQQGLTANLTFVCAPHKKLRSLSNRRPRSGICHLQSRSQHTATVSYQLYMRSAGSSPSIDERVLDALSGRSVVVTGGSGLIGRALVEQLQECNSEVVLLSRQPNRARDMFSPRTGAMPRALVYDAEPDEPVSDSVFEAIGQADAIINLAGEPVEDGRWTASRKQILYNSRVNGTRKLVDAVRKHRSNAVLINASAVGYYGPSASKVFTEKCKAGSDYLATIAMNWEQAALANTNQSRTTVFRFGVVLGNGGGALPKMSTAFRAFLGGPPGGGEQWFSWVHIEDVVRLLLHATVDTKWNGVYNATAPQPVRLAEFCQELGKALGRPSWLPVPKQAIQALLGNEAAQLILAGQQVLPKRTRENGFVFKYKDVATALQQLTGSRSGELLEMRRDCR</sequence>
<dbReference type="InterPro" id="IPR057326">
    <property type="entry name" value="KR_dom"/>
</dbReference>